<keyword evidence="10" id="KW-1185">Reference proteome</keyword>
<evidence type="ECO:0000256" key="6">
    <source>
        <dbReference type="SAM" id="SignalP"/>
    </source>
</evidence>
<dbReference type="InterPro" id="IPR033985">
    <property type="entry name" value="SusD-like_N"/>
</dbReference>
<keyword evidence="3 6" id="KW-0732">Signal</keyword>
<feature type="domain" description="SusD-like N-terminal" evidence="8">
    <location>
        <begin position="23"/>
        <end position="223"/>
    </location>
</feature>
<dbReference type="EMBL" id="FNCG01000011">
    <property type="protein sequence ID" value="SDH61541.1"/>
    <property type="molecule type" value="Genomic_DNA"/>
</dbReference>
<keyword evidence="4" id="KW-0472">Membrane</keyword>
<feature type="domain" description="RagB/SusD" evidence="7">
    <location>
        <begin position="357"/>
        <end position="636"/>
    </location>
</feature>
<dbReference type="InterPro" id="IPR012944">
    <property type="entry name" value="SusD_RagB_dom"/>
</dbReference>
<proteinExistence type="inferred from homology"/>
<organism evidence="9 10">
    <name type="scientific">Mucilaginibacter gossypii</name>
    <dbReference type="NCBI Taxonomy" id="551996"/>
    <lineage>
        <taxon>Bacteria</taxon>
        <taxon>Pseudomonadati</taxon>
        <taxon>Bacteroidota</taxon>
        <taxon>Sphingobacteriia</taxon>
        <taxon>Sphingobacteriales</taxon>
        <taxon>Sphingobacteriaceae</taxon>
        <taxon>Mucilaginibacter</taxon>
    </lineage>
</organism>
<dbReference type="PROSITE" id="PS51257">
    <property type="entry name" value="PROKAR_LIPOPROTEIN"/>
    <property type="match status" value="1"/>
</dbReference>
<comment type="similarity">
    <text evidence="2">Belongs to the SusD family.</text>
</comment>
<evidence type="ECO:0000259" key="8">
    <source>
        <dbReference type="Pfam" id="PF14322"/>
    </source>
</evidence>
<dbReference type="AlphaFoldDB" id="A0A1G8DVD5"/>
<dbReference type="STRING" id="551996.SAMN05192573_11137"/>
<feature type="chain" id="PRO_5011735712" evidence="6">
    <location>
        <begin position="22"/>
        <end position="636"/>
    </location>
</feature>
<dbReference type="SUPFAM" id="SSF48452">
    <property type="entry name" value="TPR-like"/>
    <property type="match status" value="1"/>
</dbReference>
<evidence type="ECO:0000256" key="4">
    <source>
        <dbReference type="ARBA" id="ARBA00023136"/>
    </source>
</evidence>
<feature type="signal peptide" evidence="6">
    <location>
        <begin position="1"/>
        <end position="21"/>
    </location>
</feature>
<dbReference type="GO" id="GO:0009279">
    <property type="term" value="C:cell outer membrane"/>
    <property type="evidence" value="ECO:0007669"/>
    <property type="project" value="UniProtKB-SubCell"/>
</dbReference>
<protein>
    <submittedName>
        <fullName evidence="9">Starch-binding associating with outer membrane</fullName>
    </submittedName>
</protein>
<evidence type="ECO:0000256" key="2">
    <source>
        <dbReference type="ARBA" id="ARBA00006275"/>
    </source>
</evidence>
<dbReference type="RefSeq" id="WP_091171129.1">
    <property type="nucleotide sequence ID" value="NZ_FNCG01000011.1"/>
</dbReference>
<comment type="subcellular location">
    <subcellularLocation>
        <location evidence="1">Cell outer membrane</location>
    </subcellularLocation>
</comment>
<dbReference type="InterPro" id="IPR011990">
    <property type="entry name" value="TPR-like_helical_dom_sf"/>
</dbReference>
<evidence type="ECO:0000256" key="5">
    <source>
        <dbReference type="ARBA" id="ARBA00023237"/>
    </source>
</evidence>
<dbReference type="Pfam" id="PF07980">
    <property type="entry name" value="SusD_RagB"/>
    <property type="match status" value="1"/>
</dbReference>
<evidence type="ECO:0000259" key="7">
    <source>
        <dbReference type="Pfam" id="PF07980"/>
    </source>
</evidence>
<dbReference type="Proteomes" id="UP000199705">
    <property type="component" value="Unassembled WGS sequence"/>
</dbReference>
<evidence type="ECO:0000313" key="9">
    <source>
        <dbReference type="EMBL" id="SDH61541.1"/>
    </source>
</evidence>
<name>A0A1G8DVD5_9SPHI</name>
<accession>A0A1G8DVD5</accession>
<reference evidence="10" key="1">
    <citation type="submission" date="2016-10" db="EMBL/GenBank/DDBJ databases">
        <authorList>
            <person name="Varghese N."/>
            <person name="Submissions S."/>
        </authorList>
    </citation>
    <scope>NUCLEOTIDE SEQUENCE [LARGE SCALE GENOMIC DNA]</scope>
    <source>
        <strain evidence="10">Gh-67</strain>
    </source>
</reference>
<dbReference type="Pfam" id="PF14322">
    <property type="entry name" value="SusD-like_3"/>
    <property type="match status" value="1"/>
</dbReference>
<dbReference type="Gene3D" id="1.25.40.390">
    <property type="match status" value="1"/>
</dbReference>
<sequence length="636" mass="71744">MKQYYKILLLVGLLVSGASCKKYLDVTPDNTGTLEYAFRNRNEAENYLFTCYATLQQFSDPTSNIGFTTSSEIIYPNNLTNHPLNENGFSLIRGTQNSASPGVNWWDGENGGQALFRSIRRCNIMLENIDKPVDLSPSEKARWIAEVKFLKAYYHYYLCRLYGPVPLVKTNIDITASTEEVRVKRSPVDSVFNYCVQLLDEAIPDLPPVITNQAKELGRITQLTALSIKAEMLATQASPLFNGNPDYASMKNKDGQPLFSSTADPQKWKRAADACKAAIDACEANGLKLYTFVAPPTVGSLSDQLRNELTIQNAVTEKWDVNPELIWALNPTFPCQGYATPRLTPKSAVNIFSNPSTFAVPISTQELFYTANGVPLTEDKDYDYANRFALKTAGDADKYYIAQGYTTINEHYGRESRFYANIAFDGSIWYGNGIYNQDQAYHVEARGSGSLAGPKDLNTLNITGYWPKKLANYLSVYDDGFQPIEYHLPLMRLAGLYLLYAETLNEANGPTADAYNYIDKVRARAGLKGVLESWSTYSKNPGKPTTKEGLRDIIHRERRIELCFEAQSGWDLRRWKEIQGVLSVPLQGWNIYESEAGNYYRLHTVLTPVFGLKNYFWPIKDNDLIVNNNLVQTTYW</sequence>
<evidence type="ECO:0000313" key="10">
    <source>
        <dbReference type="Proteomes" id="UP000199705"/>
    </source>
</evidence>
<evidence type="ECO:0000256" key="1">
    <source>
        <dbReference type="ARBA" id="ARBA00004442"/>
    </source>
</evidence>
<evidence type="ECO:0000256" key="3">
    <source>
        <dbReference type="ARBA" id="ARBA00022729"/>
    </source>
</evidence>
<gene>
    <name evidence="9" type="ORF">SAMN05192573_11137</name>
</gene>
<keyword evidence="5" id="KW-0998">Cell outer membrane</keyword>